<comment type="caution">
    <text evidence="6">The sequence shown here is derived from an EMBL/GenBank/DDBJ whole genome shotgun (WGS) entry which is preliminary data.</text>
</comment>
<dbReference type="GO" id="GO:0016787">
    <property type="term" value="F:hydrolase activity"/>
    <property type="evidence" value="ECO:0007669"/>
    <property type="project" value="UniProtKB-KW"/>
</dbReference>
<dbReference type="InterPro" id="IPR051013">
    <property type="entry name" value="MBL_superfamily_lactonases"/>
</dbReference>
<evidence type="ECO:0000256" key="4">
    <source>
        <dbReference type="ARBA" id="ARBA00022833"/>
    </source>
</evidence>
<name>A0AAN6EZW8_EXODE</name>
<protein>
    <recommendedName>
        <fullName evidence="5">Metallo-beta-lactamase domain-containing protein</fullName>
    </recommendedName>
</protein>
<evidence type="ECO:0000259" key="5">
    <source>
        <dbReference type="Pfam" id="PF00753"/>
    </source>
</evidence>
<keyword evidence="3" id="KW-0378">Hydrolase</keyword>
<dbReference type="EMBL" id="JAJGCB010000002">
    <property type="protein sequence ID" value="KAJ8994323.1"/>
    <property type="molecule type" value="Genomic_DNA"/>
</dbReference>
<evidence type="ECO:0000313" key="7">
    <source>
        <dbReference type="Proteomes" id="UP001161757"/>
    </source>
</evidence>
<accession>A0AAN6EZW8</accession>
<sequence length="439" mass="48516">MAAPHLDIPESTSTVDVSIIDTSFLISDAPSSYFFGPDIKGFETFTANAYSFFITHTDRSTGKTTRLLFDLGPPKNWEQDLAPFLVEVVHGWGSKIEIKKYVSEILEENGVSLDTIDAVVWSHPHWDHIGRPSLFPETTDLIVGPGVKEAFAPGYPEKPTSPVLSREFADRKVTELDFSDSTLEIGGFKALDYFGDGSLYFLSAPGHAVGHMVALARTAAATGSSPSTYILMGGDSFHHGSQLRPHKYAPLPDEIELPKLQHNTKSEFKSDETVTVAAETNNGSTGGTSKGPNIAASHLCFCPGHLFESVHPTHRHIPAHYQAHMSAYHADPKTTPFFTISQTEDGQTLAVDIDEARKTIRNLQPFDGADNVLVIAAHDITMADVIDTYFPNGRANDWKQKGWKEKGRWRFLKDLLPAVEIAKQEEQEKEQQQQQQQKA</sequence>
<keyword evidence="2" id="KW-0479">Metal-binding</keyword>
<reference evidence="6" key="1">
    <citation type="submission" date="2023-01" db="EMBL/GenBank/DDBJ databases">
        <title>Exophiala dermititidis isolated from Cystic Fibrosis Patient.</title>
        <authorList>
            <person name="Kurbessoian T."/>
            <person name="Crocker A."/>
            <person name="Murante D."/>
            <person name="Hogan D.A."/>
            <person name="Stajich J.E."/>
        </authorList>
    </citation>
    <scope>NUCLEOTIDE SEQUENCE</scope>
    <source>
        <strain evidence="6">Ex8</strain>
    </source>
</reference>
<proteinExistence type="inferred from homology"/>
<dbReference type="PANTHER" id="PTHR42978">
    <property type="entry name" value="QUORUM-QUENCHING LACTONASE YTNP-RELATED-RELATED"/>
    <property type="match status" value="1"/>
</dbReference>
<comment type="similarity">
    <text evidence="1">Belongs to the metallo-beta-lactamase superfamily.</text>
</comment>
<gene>
    <name evidence="6" type="ORF">HRR80_001045</name>
</gene>
<dbReference type="AlphaFoldDB" id="A0AAN6EZW8"/>
<evidence type="ECO:0000256" key="1">
    <source>
        <dbReference type="ARBA" id="ARBA00007749"/>
    </source>
</evidence>
<dbReference type="Gene3D" id="3.60.15.10">
    <property type="entry name" value="Ribonuclease Z/Hydroxyacylglutathione hydrolase-like"/>
    <property type="match status" value="1"/>
</dbReference>
<evidence type="ECO:0000313" key="6">
    <source>
        <dbReference type="EMBL" id="KAJ8994323.1"/>
    </source>
</evidence>
<evidence type="ECO:0000256" key="3">
    <source>
        <dbReference type="ARBA" id="ARBA00022801"/>
    </source>
</evidence>
<evidence type="ECO:0000256" key="2">
    <source>
        <dbReference type="ARBA" id="ARBA00022723"/>
    </source>
</evidence>
<dbReference type="SUPFAM" id="SSF56281">
    <property type="entry name" value="Metallo-hydrolase/oxidoreductase"/>
    <property type="match status" value="1"/>
</dbReference>
<dbReference type="GO" id="GO:0046872">
    <property type="term" value="F:metal ion binding"/>
    <property type="evidence" value="ECO:0007669"/>
    <property type="project" value="UniProtKB-KW"/>
</dbReference>
<feature type="domain" description="Metallo-beta-lactamase" evidence="5">
    <location>
        <begin position="64"/>
        <end position="212"/>
    </location>
</feature>
<dbReference type="InterPro" id="IPR036866">
    <property type="entry name" value="RibonucZ/Hydroxyglut_hydro"/>
</dbReference>
<keyword evidence="4" id="KW-0862">Zinc</keyword>
<dbReference type="Pfam" id="PF00753">
    <property type="entry name" value="Lactamase_B"/>
    <property type="match status" value="1"/>
</dbReference>
<dbReference type="Proteomes" id="UP001161757">
    <property type="component" value="Unassembled WGS sequence"/>
</dbReference>
<dbReference type="PANTHER" id="PTHR42978:SF5">
    <property type="entry name" value="METALLO-BETA-LACTAMASE DOMAIN-CONTAINING PROTEIN"/>
    <property type="match status" value="1"/>
</dbReference>
<organism evidence="6 7">
    <name type="scientific">Exophiala dermatitidis</name>
    <name type="common">Black yeast-like fungus</name>
    <name type="synonym">Wangiella dermatitidis</name>
    <dbReference type="NCBI Taxonomy" id="5970"/>
    <lineage>
        <taxon>Eukaryota</taxon>
        <taxon>Fungi</taxon>
        <taxon>Dikarya</taxon>
        <taxon>Ascomycota</taxon>
        <taxon>Pezizomycotina</taxon>
        <taxon>Eurotiomycetes</taxon>
        <taxon>Chaetothyriomycetidae</taxon>
        <taxon>Chaetothyriales</taxon>
        <taxon>Herpotrichiellaceae</taxon>
        <taxon>Exophiala</taxon>
    </lineage>
</organism>
<dbReference type="CDD" id="cd07730">
    <property type="entry name" value="metallo-hydrolase-like_MBL-fold"/>
    <property type="match status" value="1"/>
</dbReference>
<dbReference type="InterPro" id="IPR001279">
    <property type="entry name" value="Metallo-B-lactamas"/>
</dbReference>